<reference evidence="14" key="1">
    <citation type="submission" date="2020-07" db="EMBL/GenBank/DDBJ databases">
        <title>Multicomponent nature underlies the extraordinary mechanical properties of spider dragline silk.</title>
        <authorList>
            <person name="Kono N."/>
            <person name="Nakamura H."/>
            <person name="Mori M."/>
            <person name="Yoshida Y."/>
            <person name="Ohtoshi R."/>
            <person name="Malay A.D."/>
            <person name="Moran D.A.P."/>
            <person name="Tomita M."/>
            <person name="Numata K."/>
            <person name="Arakawa K."/>
        </authorList>
    </citation>
    <scope>NUCLEOTIDE SEQUENCE</scope>
</reference>
<proteinExistence type="predicted"/>
<keyword evidence="10" id="KW-0539">Nucleus</keyword>
<dbReference type="PRINTS" id="PR00619">
    <property type="entry name" value="GATAZNFINGER"/>
</dbReference>
<dbReference type="GO" id="GO:0000122">
    <property type="term" value="P:negative regulation of transcription by RNA polymerase II"/>
    <property type="evidence" value="ECO:0007669"/>
    <property type="project" value="TreeGrafter"/>
</dbReference>
<dbReference type="Proteomes" id="UP000887116">
    <property type="component" value="Unassembled WGS sequence"/>
</dbReference>
<keyword evidence="2" id="KW-0479">Metal-binding</keyword>
<evidence type="ECO:0000256" key="5">
    <source>
        <dbReference type="ARBA" id="ARBA00022833"/>
    </source>
</evidence>
<dbReference type="GO" id="GO:0045165">
    <property type="term" value="P:cell fate commitment"/>
    <property type="evidence" value="ECO:0007669"/>
    <property type="project" value="TreeGrafter"/>
</dbReference>
<sequence>MVKIDVMIFNNRGDYFGLQEERECVNCGAISTPLWRRDGTGHYLCNACGLYSKMNGMNRPLMRPQKRLPGPLVPPPFLQAANRRAGQICTNCGTTNTTLWRRNNHGEPVCNACGLYYKLHGVNRPPAMKKEGIQKRKRKPKNANQQDTRKKSLPATTGTKSPGDLTSSTSNNNYMSTASNNYASNHSAATTPTPPNSGDSSVLHRQHSQQHLNSSSSHHIQQHHTMSDDTPRHSLQHSPYNNHHPIDPSSSSQPTALHALQGLNSFYHHHHHGTTSVIASTPSTSGTSSNRMPPSPFAVIKHETRDGN</sequence>
<dbReference type="GO" id="GO:0000978">
    <property type="term" value="F:RNA polymerase II cis-regulatory region sequence-specific DNA binding"/>
    <property type="evidence" value="ECO:0007669"/>
    <property type="project" value="TreeGrafter"/>
</dbReference>
<evidence type="ECO:0000256" key="8">
    <source>
        <dbReference type="ARBA" id="ARBA00023159"/>
    </source>
</evidence>
<dbReference type="GO" id="GO:0000981">
    <property type="term" value="F:DNA-binding transcription factor activity, RNA polymerase II-specific"/>
    <property type="evidence" value="ECO:0007669"/>
    <property type="project" value="TreeGrafter"/>
</dbReference>
<dbReference type="AlphaFoldDB" id="A0A8X6KNY3"/>
<evidence type="ECO:0000256" key="2">
    <source>
        <dbReference type="ARBA" id="ARBA00022723"/>
    </source>
</evidence>
<comment type="caution">
    <text evidence="14">The sequence shown here is derived from an EMBL/GenBank/DDBJ whole genome shotgun (WGS) entry which is preliminary data.</text>
</comment>
<organism evidence="14 15">
    <name type="scientific">Trichonephila clavata</name>
    <name type="common">Joro spider</name>
    <name type="synonym">Nephila clavata</name>
    <dbReference type="NCBI Taxonomy" id="2740835"/>
    <lineage>
        <taxon>Eukaryota</taxon>
        <taxon>Metazoa</taxon>
        <taxon>Ecdysozoa</taxon>
        <taxon>Arthropoda</taxon>
        <taxon>Chelicerata</taxon>
        <taxon>Arachnida</taxon>
        <taxon>Araneae</taxon>
        <taxon>Araneomorphae</taxon>
        <taxon>Entelegynae</taxon>
        <taxon>Araneoidea</taxon>
        <taxon>Nephilidae</taxon>
        <taxon>Trichonephila</taxon>
    </lineage>
</organism>
<dbReference type="FunFam" id="3.30.50.10:FF:000001">
    <property type="entry name" value="GATA transcription factor (GATAd)"/>
    <property type="match status" value="1"/>
</dbReference>
<dbReference type="EMBL" id="BMAO01031990">
    <property type="protein sequence ID" value="GFQ79051.1"/>
    <property type="molecule type" value="Genomic_DNA"/>
</dbReference>
<dbReference type="Pfam" id="PF00320">
    <property type="entry name" value="GATA"/>
    <property type="match status" value="2"/>
</dbReference>
<keyword evidence="4 11" id="KW-0863">Zinc-finger</keyword>
<evidence type="ECO:0000313" key="14">
    <source>
        <dbReference type="EMBL" id="GFQ79051.1"/>
    </source>
</evidence>
<feature type="region of interest" description="Disordered" evidence="12">
    <location>
        <begin position="274"/>
        <end position="308"/>
    </location>
</feature>
<evidence type="ECO:0000256" key="4">
    <source>
        <dbReference type="ARBA" id="ARBA00022771"/>
    </source>
</evidence>
<dbReference type="PROSITE" id="PS50114">
    <property type="entry name" value="GATA_ZN_FINGER_2"/>
    <property type="match status" value="2"/>
</dbReference>
<dbReference type="OrthoDB" id="6433316at2759"/>
<feature type="compositionally biased region" description="Low complexity" evidence="12">
    <location>
        <begin position="166"/>
        <end position="191"/>
    </location>
</feature>
<evidence type="ECO:0000256" key="11">
    <source>
        <dbReference type="PROSITE-ProRule" id="PRU00094"/>
    </source>
</evidence>
<evidence type="ECO:0000256" key="6">
    <source>
        <dbReference type="ARBA" id="ARBA00023015"/>
    </source>
</evidence>
<dbReference type="GO" id="GO:0005634">
    <property type="term" value="C:nucleus"/>
    <property type="evidence" value="ECO:0007669"/>
    <property type="project" value="UniProtKB-SubCell"/>
</dbReference>
<evidence type="ECO:0000259" key="13">
    <source>
        <dbReference type="PROSITE" id="PS50114"/>
    </source>
</evidence>
<feature type="domain" description="GATA-type" evidence="13">
    <location>
        <begin position="18"/>
        <end position="66"/>
    </location>
</feature>
<evidence type="ECO:0000256" key="3">
    <source>
        <dbReference type="ARBA" id="ARBA00022737"/>
    </source>
</evidence>
<feature type="region of interest" description="Disordered" evidence="12">
    <location>
        <begin position="127"/>
        <end position="255"/>
    </location>
</feature>
<dbReference type="FunFam" id="3.30.50.10:FF:000032">
    <property type="entry name" value="Transcription factor GATA-3"/>
    <property type="match status" value="1"/>
</dbReference>
<feature type="compositionally biased region" description="Low complexity" evidence="12">
    <location>
        <begin position="209"/>
        <end position="219"/>
    </location>
</feature>
<dbReference type="SMART" id="SM00401">
    <property type="entry name" value="ZnF_GATA"/>
    <property type="match status" value="2"/>
</dbReference>
<dbReference type="GO" id="GO:0045944">
    <property type="term" value="P:positive regulation of transcription by RNA polymerase II"/>
    <property type="evidence" value="ECO:0007669"/>
    <property type="project" value="TreeGrafter"/>
</dbReference>
<protein>
    <submittedName>
        <fullName evidence="14">Transcription factor GATA-5</fullName>
    </submittedName>
</protein>
<evidence type="ECO:0000256" key="7">
    <source>
        <dbReference type="ARBA" id="ARBA00023125"/>
    </source>
</evidence>
<dbReference type="PANTHER" id="PTHR10071:SF281">
    <property type="entry name" value="BOX A-BINDING FACTOR-RELATED"/>
    <property type="match status" value="1"/>
</dbReference>
<keyword evidence="3" id="KW-0677">Repeat</keyword>
<evidence type="ECO:0000313" key="15">
    <source>
        <dbReference type="Proteomes" id="UP000887116"/>
    </source>
</evidence>
<dbReference type="CDD" id="cd00202">
    <property type="entry name" value="ZnF_GATA"/>
    <property type="match status" value="2"/>
</dbReference>
<dbReference type="Gene3D" id="3.30.50.10">
    <property type="entry name" value="Erythroid Transcription Factor GATA-1, subunit A"/>
    <property type="match status" value="2"/>
</dbReference>
<dbReference type="GO" id="GO:0008270">
    <property type="term" value="F:zinc ion binding"/>
    <property type="evidence" value="ECO:0007669"/>
    <property type="project" value="UniProtKB-KW"/>
</dbReference>
<keyword evidence="15" id="KW-1185">Reference proteome</keyword>
<keyword evidence="5" id="KW-0862">Zinc</keyword>
<dbReference type="SUPFAM" id="SSF57716">
    <property type="entry name" value="Glucocorticoid receptor-like (DNA-binding domain)"/>
    <property type="match status" value="2"/>
</dbReference>
<feature type="domain" description="GATA-type" evidence="13">
    <location>
        <begin position="83"/>
        <end position="136"/>
    </location>
</feature>
<name>A0A8X6KNY3_TRICU</name>
<dbReference type="InterPro" id="IPR000679">
    <property type="entry name" value="Znf_GATA"/>
</dbReference>
<accession>A0A8X6KNY3</accession>
<dbReference type="PANTHER" id="PTHR10071">
    <property type="entry name" value="TRANSCRIPTION FACTOR GATA FAMILY MEMBER"/>
    <property type="match status" value="1"/>
</dbReference>
<keyword evidence="9" id="KW-0804">Transcription</keyword>
<keyword evidence="6" id="KW-0805">Transcription regulation</keyword>
<dbReference type="PROSITE" id="PS00344">
    <property type="entry name" value="GATA_ZN_FINGER_1"/>
    <property type="match status" value="2"/>
</dbReference>
<keyword evidence="8" id="KW-0010">Activator</keyword>
<dbReference type="InterPro" id="IPR013088">
    <property type="entry name" value="Znf_NHR/GATA"/>
</dbReference>
<dbReference type="InterPro" id="IPR039355">
    <property type="entry name" value="Transcription_factor_GATA"/>
</dbReference>
<evidence type="ECO:0000256" key="1">
    <source>
        <dbReference type="ARBA" id="ARBA00004123"/>
    </source>
</evidence>
<evidence type="ECO:0000256" key="10">
    <source>
        <dbReference type="ARBA" id="ARBA00023242"/>
    </source>
</evidence>
<gene>
    <name evidence="14" type="primary">GATA5</name>
    <name evidence="14" type="ORF">TNCT_140921</name>
</gene>
<evidence type="ECO:0000256" key="12">
    <source>
        <dbReference type="SAM" id="MobiDB-lite"/>
    </source>
</evidence>
<feature type="compositionally biased region" description="Polar residues" evidence="12">
    <location>
        <begin position="274"/>
        <end position="292"/>
    </location>
</feature>
<comment type="subcellular location">
    <subcellularLocation>
        <location evidence="1">Nucleus</location>
    </subcellularLocation>
</comment>
<evidence type="ECO:0000256" key="9">
    <source>
        <dbReference type="ARBA" id="ARBA00023163"/>
    </source>
</evidence>
<keyword evidence="7" id="KW-0238">DNA-binding</keyword>